<dbReference type="RefSeq" id="WP_203835318.1">
    <property type="nucleotide sequence ID" value="NZ_BAAATV010000004.1"/>
</dbReference>
<dbReference type="PANTHER" id="PTHR39173:SF1">
    <property type="entry name" value="ACETYLTRANSFERASE"/>
    <property type="match status" value="1"/>
</dbReference>
<reference evidence="2 3" key="1">
    <citation type="submission" date="2021-01" db="EMBL/GenBank/DDBJ databases">
        <title>Whole genome shotgun sequence of Actinoplanes humidus NBRC 14915.</title>
        <authorList>
            <person name="Komaki H."/>
            <person name="Tamura T."/>
        </authorList>
    </citation>
    <scope>NUCLEOTIDE SEQUENCE [LARGE SCALE GENOMIC DNA]</scope>
    <source>
        <strain evidence="2 3">NBRC 14915</strain>
    </source>
</reference>
<evidence type="ECO:0000259" key="1">
    <source>
        <dbReference type="PROSITE" id="PS51186"/>
    </source>
</evidence>
<dbReference type="Gene3D" id="3.40.630.30">
    <property type="match status" value="1"/>
</dbReference>
<proteinExistence type="predicted"/>
<dbReference type="CDD" id="cd04301">
    <property type="entry name" value="NAT_SF"/>
    <property type="match status" value="1"/>
</dbReference>
<dbReference type="PROSITE" id="PS51186">
    <property type="entry name" value="GNAT"/>
    <property type="match status" value="1"/>
</dbReference>
<keyword evidence="3" id="KW-1185">Reference proteome</keyword>
<organism evidence="2 3">
    <name type="scientific">Winogradskya humida</name>
    <dbReference type="NCBI Taxonomy" id="113566"/>
    <lineage>
        <taxon>Bacteria</taxon>
        <taxon>Bacillati</taxon>
        <taxon>Actinomycetota</taxon>
        <taxon>Actinomycetes</taxon>
        <taxon>Micromonosporales</taxon>
        <taxon>Micromonosporaceae</taxon>
        <taxon>Winogradskya</taxon>
    </lineage>
</organism>
<evidence type="ECO:0000313" key="2">
    <source>
        <dbReference type="EMBL" id="GIE18063.1"/>
    </source>
</evidence>
<dbReference type="InterPro" id="IPR016181">
    <property type="entry name" value="Acyl_CoA_acyltransferase"/>
</dbReference>
<gene>
    <name evidence="2" type="ORF">Ahu01nite_011650</name>
</gene>
<accession>A0ABQ3ZHJ1</accession>
<dbReference type="InterPro" id="IPR000182">
    <property type="entry name" value="GNAT_dom"/>
</dbReference>
<evidence type="ECO:0000313" key="3">
    <source>
        <dbReference type="Proteomes" id="UP000603200"/>
    </source>
</evidence>
<feature type="domain" description="N-acetyltransferase" evidence="1">
    <location>
        <begin position="17"/>
        <end position="158"/>
    </location>
</feature>
<sequence>MPELVAPTVRLHAAWLEAHREWGPGRHEDGFGLHDGDEVESDAGFAAWTARLAASPALFRWIVEDGRVQGGIALRQEPDGSAPPMGHLGYGIRPGARRRGLASWALGAMLGEARELGLERVLVLCADGNEASARTIESQGGVLDDVRKGARRYWILLGAKR</sequence>
<dbReference type="EMBL" id="BOMN01000013">
    <property type="protein sequence ID" value="GIE18063.1"/>
    <property type="molecule type" value="Genomic_DNA"/>
</dbReference>
<dbReference type="PANTHER" id="PTHR39173">
    <property type="entry name" value="ACETYLTRANSFERASE"/>
    <property type="match status" value="1"/>
</dbReference>
<dbReference type="Proteomes" id="UP000603200">
    <property type="component" value="Unassembled WGS sequence"/>
</dbReference>
<dbReference type="Pfam" id="PF13302">
    <property type="entry name" value="Acetyltransf_3"/>
    <property type="match status" value="1"/>
</dbReference>
<name>A0ABQ3ZHJ1_9ACTN</name>
<comment type="caution">
    <text evidence="2">The sequence shown here is derived from an EMBL/GenBank/DDBJ whole genome shotgun (WGS) entry which is preliminary data.</text>
</comment>
<dbReference type="SUPFAM" id="SSF55729">
    <property type="entry name" value="Acyl-CoA N-acyltransferases (Nat)"/>
    <property type="match status" value="1"/>
</dbReference>
<protein>
    <submittedName>
        <fullName evidence="2">Acetyltransferase</fullName>
    </submittedName>
</protein>